<evidence type="ECO:0000313" key="1">
    <source>
        <dbReference type="EMBL" id="KAK1288887.1"/>
    </source>
</evidence>
<dbReference type="Gene3D" id="3.80.10.10">
    <property type="entry name" value="Ribonuclease Inhibitor"/>
    <property type="match status" value="1"/>
</dbReference>
<comment type="caution">
    <text evidence="1">The sequence shown here is derived from an EMBL/GenBank/DDBJ whole genome shotgun (WGS) entry which is preliminary data.</text>
</comment>
<gene>
    <name evidence="1" type="ORF">QJS10_CPB19g00613</name>
</gene>
<reference evidence="1" key="2">
    <citation type="submission" date="2023-06" db="EMBL/GenBank/DDBJ databases">
        <authorList>
            <person name="Ma L."/>
            <person name="Liu K.-W."/>
            <person name="Li Z."/>
            <person name="Hsiao Y.-Y."/>
            <person name="Qi Y."/>
            <person name="Fu T."/>
            <person name="Tang G."/>
            <person name="Zhang D."/>
            <person name="Sun W.-H."/>
            <person name="Liu D.-K."/>
            <person name="Li Y."/>
            <person name="Chen G.-Z."/>
            <person name="Liu X.-D."/>
            <person name="Liao X.-Y."/>
            <person name="Jiang Y.-T."/>
            <person name="Yu X."/>
            <person name="Hao Y."/>
            <person name="Huang J."/>
            <person name="Zhao X.-W."/>
            <person name="Ke S."/>
            <person name="Chen Y.-Y."/>
            <person name="Wu W.-L."/>
            <person name="Hsu J.-L."/>
            <person name="Lin Y.-F."/>
            <person name="Huang M.-D."/>
            <person name="Li C.-Y."/>
            <person name="Huang L."/>
            <person name="Wang Z.-W."/>
            <person name="Zhao X."/>
            <person name="Zhong W.-Y."/>
            <person name="Peng D.-H."/>
            <person name="Ahmad S."/>
            <person name="Lan S."/>
            <person name="Zhang J.-S."/>
            <person name="Tsai W.-C."/>
            <person name="Van De Peer Y."/>
            <person name="Liu Z.-J."/>
        </authorList>
    </citation>
    <scope>NUCLEOTIDE SEQUENCE</scope>
    <source>
        <strain evidence="1">CP</strain>
        <tissue evidence="1">Leaves</tissue>
    </source>
</reference>
<name>A0AAV9CJT0_ACOCL</name>
<sequence length="111" mass="12151">MKVTGLGDVGFRELVTLWASNSGITDEGVAMAVQGCGGRLQVVNLEYTKVREYGVIVMVTGCPRLKEIQVCGEKLKRVLECEGSDPTFPRIGLEDQKIDKNLRPASLFIAH</sequence>
<evidence type="ECO:0000313" key="2">
    <source>
        <dbReference type="Proteomes" id="UP001180020"/>
    </source>
</evidence>
<keyword evidence="2" id="KW-1185">Reference proteome</keyword>
<proteinExistence type="predicted"/>
<dbReference type="EMBL" id="JAUJYO010000019">
    <property type="protein sequence ID" value="KAK1288887.1"/>
    <property type="molecule type" value="Genomic_DNA"/>
</dbReference>
<dbReference type="InterPro" id="IPR032675">
    <property type="entry name" value="LRR_dom_sf"/>
</dbReference>
<accession>A0AAV9CJT0</accession>
<protein>
    <submittedName>
        <fullName evidence="1">Uncharacterized protein</fullName>
    </submittedName>
</protein>
<dbReference type="Proteomes" id="UP001180020">
    <property type="component" value="Unassembled WGS sequence"/>
</dbReference>
<dbReference type="AlphaFoldDB" id="A0AAV9CJT0"/>
<reference evidence="1" key="1">
    <citation type="journal article" date="2023" name="Nat. Commun.">
        <title>Diploid and tetraploid genomes of Acorus and the evolution of monocots.</title>
        <authorList>
            <person name="Ma L."/>
            <person name="Liu K.W."/>
            <person name="Li Z."/>
            <person name="Hsiao Y.Y."/>
            <person name="Qi Y."/>
            <person name="Fu T."/>
            <person name="Tang G.D."/>
            <person name="Zhang D."/>
            <person name="Sun W.H."/>
            <person name="Liu D.K."/>
            <person name="Li Y."/>
            <person name="Chen G.Z."/>
            <person name="Liu X.D."/>
            <person name="Liao X.Y."/>
            <person name="Jiang Y.T."/>
            <person name="Yu X."/>
            <person name="Hao Y."/>
            <person name="Huang J."/>
            <person name="Zhao X.W."/>
            <person name="Ke S."/>
            <person name="Chen Y.Y."/>
            <person name="Wu W.L."/>
            <person name="Hsu J.L."/>
            <person name="Lin Y.F."/>
            <person name="Huang M.D."/>
            <person name="Li C.Y."/>
            <person name="Huang L."/>
            <person name="Wang Z.W."/>
            <person name="Zhao X."/>
            <person name="Zhong W.Y."/>
            <person name="Peng D.H."/>
            <person name="Ahmad S."/>
            <person name="Lan S."/>
            <person name="Zhang J.S."/>
            <person name="Tsai W.C."/>
            <person name="Van de Peer Y."/>
            <person name="Liu Z.J."/>
        </authorList>
    </citation>
    <scope>NUCLEOTIDE SEQUENCE</scope>
    <source>
        <strain evidence="1">CP</strain>
    </source>
</reference>
<organism evidence="1 2">
    <name type="scientific">Acorus calamus</name>
    <name type="common">Sweet flag</name>
    <dbReference type="NCBI Taxonomy" id="4465"/>
    <lineage>
        <taxon>Eukaryota</taxon>
        <taxon>Viridiplantae</taxon>
        <taxon>Streptophyta</taxon>
        <taxon>Embryophyta</taxon>
        <taxon>Tracheophyta</taxon>
        <taxon>Spermatophyta</taxon>
        <taxon>Magnoliopsida</taxon>
        <taxon>Liliopsida</taxon>
        <taxon>Acoraceae</taxon>
        <taxon>Acorus</taxon>
    </lineage>
</organism>